<reference evidence="2" key="1">
    <citation type="submission" date="2023-03" db="UniProtKB">
        <authorList>
            <consortium name="EnsemblPlants"/>
        </authorList>
    </citation>
    <scope>IDENTIFICATION</scope>
</reference>
<accession>A0A9I9DVU7</accession>
<protein>
    <submittedName>
        <fullName evidence="2">Uncharacterized protein</fullName>
    </submittedName>
</protein>
<sequence length="58" mass="6830">MEGMMKEQSRSTSKMKAKITKLIDEPNPTEKENEEKNNNWNKFKKVKMPIFNDDNPDA</sequence>
<evidence type="ECO:0000256" key="1">
    <source>
        <dbReference type="SAM" id="MobiDB-lite"/>
    </source>
</evidence>
<feature type="region of interest" description="Disordered" evidence="1">
    <location>
        <begin position="1"/>
        <end position="58"/>
    </location>
</feature>
<dbReference type="AlphaFoldDB" id="A0A9I9DVU7"/>
<name>A0A9I9DVU7_CUCME</name>
<feature type="compositionally biased region" description="Basic and acidic residues" evidence="1">
    <location>
        <begin position="21"/>
        <end position="37"/>
    </location>
</feature>
<evidence type="ECO:0000313" key="2">
    <source>
        <dbReference type="EnsemblPlants" id="MELO3C024923.2.1"/>
    </source>
</evidence>
<dbReference type="EnsemblPlants" id="MELO3C024923.2.1">
    <property type="protein sequence ID" value="MELO3C024923.2.1"/>
    <property type="gene ID" value="MELO3C024923.2"/>
</dbReference>
<proteinExistence type="predicted"/>
<organism evidence="2">
    <name type="scientific">Cucumis melo</name>
    <name type="common">Muskmelon</name>
    <dbReference type="NCBI Taxonomy" id="3656"/>
    <lineage>
        <taxon>Eukaryota</taxon>
        <taxon>Viridiplantae</taxon>
        <taxon>Streptophyta</taxon>
        <taxon>Embryophyta</taxon>
        <taxon>Tracheophyta</taxon>
        <taxon>Spermatophyta</taxon>
        <taxon>Magnoliopsida</taxon>
        <taxon>eudicotyledons</taxon>
        <taxon>Gunneridae</taxon>
        <taxon>Pentapetalae</taxon>
        <taxon>rosids</taxon>
        <taxon>fabids</taxon>
        <taxon>Cucurbitales</taxon>
        <taxon>Cucurbitaceae</taxon>
        <taxon>Benincaseae</taxon>
        <taxon>Cucumis</taxon>
    </lineage>
</organism>
<dbReference type="Gramene" id="MELO3C024923.2.1">
    <property type="protein sequence ID" value="MELO3C024923.2.1"/>
    <property type="gene ID" value="MELO3C024923.2"/>
</dbReference>